<gene>
    <name evidence="3" type="ORF">VPNG_05984</name>
</gene>
<feature type="compositionally biased region" description="Polar residues" evidence="2">
    <location>
        <begin position="563"/>
        <end position="582"/>
    </location>
</feature>
<dbReference type="InParanoid" id="A0A423XAU6"/>
<dbReference type="EMBL" id="LKEB01000022">
    <property type="protein sequence ID" value="ROW13056.1"/>
    <property type="molecule type" value="Genomic_DNA"/>
</dbReference>
<proteinExistence type="predicted"/>
<reference evidence="3 4" key="1">
    <citation type="submission" date="2015-09" db="EMBL/GenBank/DDBJ databases">
        <title>Host preference determinants of Valsa canker pathogens revealed by comparative genomics.</title>
        <authorList>
            <person name="Yin Z."/>
            <person name="Huang L."/>
        </authorList>
    </citation>
    <scope>NUCLEOTIDE SEQUENCE [LARGE SCALE GENOMIC DNA]</scope>
    <source>
        <strain evidence="3 4">SXYLt</strain>
    </source>
</reference>
<evidence type="ECO:0000256" key="2">
    <source>
        <dbReference type="SAM" id="MobiDB-lite"/>
    </source>
</evidence>
<feature type="region of interest" description="Disordered" evidence="2">
    <location>
        <begin position="966"/>
        <end position="1015"/>
    </location>
</feature>
<feature type="coiled-coil region" evidence="1">
    <location>
        <begin position="518"/>
        <end position="545"/>
    </location>
</feature>
<sequence>MSDAAVQQPSPTKRGRGRGRGGSARGAASTRAGRKPVAGRRGRQKVYETSRAQAAHERQRDLKNAYSSVAAAMRPALEEIADRNIDLLKSKFDAHQEVDQYTEITGILKQRLQTRLSELDAKLKLSDMCAVNEWTAEHEYISQSFRNRWDDLLEDHLDAQLRRLDILEELQRNREPVTKLDESWNYKSITTEEAAEQGIYRKIYRGVEVPYPQLHPELAPDANKSKAPRTPSKRKTADLLEGQPIPKRPASALDEKPGTSLPRHIGGLLSAVVPDEPASQPPSPSPVDDNGDLPSPPPNEPAAGTRGRKRRNPPARSPSLEGEESGAEEDDTMPPLPNGAGDPDAYGVRLINKRPRAGDMPNNRIMVPSVVEFDSHEIGFRDSTNDKSRGATKAKRRKFLGQPNSASMFFDRTLWTYDATQYADGELDQETVQKYNLHPKHGLFLESSINDSDPPRPYQSGWKPTVFVPPDGKLIYTSRSIRAAKAEGAYVKKTLRGLMGRFMEKEGLTGDDIEDPEAERLLREREEKQLVLEREEDQARDEQDRHWGAHNMGLLLQASATVDSQQARDVQSLQEAQHTSPVLSRPPTMSRPYDAIRDVFGNSDLPPAPSPHPRHHDVSAMNFLADLALQVAEEPQDVPPVVLKIEEANHIPIQMPEPVRPKQMRDAQELVQGDDMLGSQDYPDPQHPSVPMQLAMPEHFMGHEQAVLQQPHTSFFQTALNSPTTPTPQGSSHFTDYPEPPQAHPYAGQPTASTPRAGLGADESPGRTPFSNPSGIDAQPLPSLRPLHRGSVSGQLMPPTASSSQIPQHIMMTPVDQGEHYPPPPPSQPYPDHPYAQNGYGPDHPMMSTEQGSRGYMAQPVMHGQHPPPYHMQQSYPPSAPMGSQHPSPYEKAPGQPMHLLQSPPPYAHTHSGMPPSPGRRSGSISSTRNNNKQYREIKPAPRQAESWDNNGSELRTLMYNPYEGIRDYSATAPPPSHGPTQIRGWTHTTGSRKSRSKNSTDSHIDPSLAREEKK</sequence>
<feature type="region of interest" description="Disordered" evidence="2">
    <location>
        <begin position="1"/>
        <end position="61"/>
    </location>
</feature>
<evidence type="ECO:0000256" key="1">
    <source>
        <dbReference type="SAM" id="Coils"/>
    </source>
</evidence>
<keyword evidence="4" id="KW-1185">Reference proteome</keyword>
<dbReference type="OrthoDB" id="4188028at2759"/>
<name>A0A423XAU6_9PEZI</name>
<feature type="region of interest" description="Disordered" evidence="2">
    <location>
        <begin position="563"/>
        <end position="595"/>
    </location>
</feature>
<comment type="caution">
    <text evidence="3">The sequence shown here is derived from an EMBL/GenBank/DDBJ whole genome shotgun (WGS) entry which is preliminary data.</text>
</comment>
<feature type="region of interest" description="Disordered" evidence="2">
    <location>
        <begin position="215"/>
        <end position="347"/>
    </location>
</feature>
<feature type="region of interest" description="Disordered" evidence="2">
    <location>
        <begin position="718"/>
        <end position="953"/>
    </location>
</feature>
<dbReference type="AlphaFoldDB" id="A0A423XAU6"/>
<feature type="compositionally biased region" description="Basic residues" evidence="2">
    <location>
        <begin position="32"/>
        <end position="44"/>
    </location>
</feature>
<accession>A0A423XAU6</accession>
<evidence type="ECO:0000313" key="3">
    <source>
        <dbReference type="EMBL" id="ROW13056.1"/>
    </source>
</evidence>
<feature type="compositionally biased region" description="Polar residues" evidence="2">
    <location>
        <begin position="718"/>
        <end position="734"/>
    </location>
</feature>
<feature type="compositionally biased region" description="Polar residues" evidence="2">
    <location>
        <begin position="1"/>
        <end position="11"/>
    </location>
</feature>
<keyword evidence="1" id="KW-0175">Coiled coil</keyword>
<feature type="compositionally biased region" description="Basic and acidic residues" evidence="2">
    <location>
        <begin position="999"/>
        <end position="1015"/>
    </location>
</feature>
<feature type="compositionally biased region" description="Pro residues" evidence="2">
    <location>
        <begin position="821"/>
        <end position="832"/>
    </location>
</feature>
<dbReference type="STRING" id="1230097.A0A423XAU6"/>
<feature type="compositionally biased region" description="Acidic residues" evidence="2">
    <location>
        <begin position="321"/>
        <end position="332"/>
    </location>
</feature>
<evidence type="ECO:0000313" key="4">
    <source>
        <dbReference type="Proteomes" id="UP000285146"/>
    </source>
</evidence>
<organism evidence="3 4">
    <name type="scientific">Cytospora leucostoma</name>
    <dbReference type="NCBI Taxonomy" id="1230097"/>
    <lineage>
        <taxon>Eukaryota</taxon>
        <taxon>Fungi</taxon>
        <taxon>Dikarya</taxon>
        <taxon>Ascomycota</taxon>
        <taxon>Pezizomycotina</taxon>
        <taxon>Sordariomycetes</taxon>
        <taxon>Sordariomycetidae</taxon>
        <taxon>Diaporthales</taxon>
        <taxon>Cytosporaceae</taxon>
        <taxon>Cytospora</taxon>
    </lineage>
</organism>
<protein>
    <submittedName>
        <fullName evidence="3">Uncharacterized protein</fullName>
    </submittedName>
</protein>
<feature type="compositionally biased region" description="Low complexity" evidence="2">
    <location>
        <begin position="919"/>
        <end position="932"/>
    </location>
</feature>
<dbReference type="Proteomes" id="UP000285146">
    <property type="component" value="Unassembled WGS sequence"/>
</dbReference>